<dbReference type="InterPro" id="IPR001611">
    <property type="entry name" value="Leu-rich_rpt"/>
</dbReference>
<protein>
    <recommendedName>
        <fullName evidence="11">Protein kinase domain-containing protein</fullName>
    </recommendedName>
</protein>
<dbReference type="GO" id="GO:0007165">
    <property type="term" value="P:signal transduction"/>
    <property type="evidence" value="ECO:0000318"/>
    <property type="project" value="GO_Central"/>
</dbReference>
<organism evidence="12 13">
    <name type="scientific">Sorghum bicolor</name>
    <name type="common">Sorghum</name>
    <name type="synonym">Sorghum vulgare</name>
    <dbReference type="NCBI Taxonomy" id="4558"/>
    <lineage>
        <taxon>Eukaryota</taxon>
        <taxon>Viridiplantae</taxon>
        <taxon>Streptophyta</taxon>
        <taxon>Embryophyta</taxon>
        <taxon>Tracheophyta</taxon>
        <taxon>Spermatophyta</taxon>
        <taxon>Magnoliopsida</taxon>
        <taxon>Liliopsida</taxon>
        <taxon>Poales</taxon>
        <taxon>Poaceae</taxon>
        <taxon>PACMAD clade</taxon>
        <taxon>Panicoideae</taxon>
        <taxon>Andropogonodae</taxon>
        <taxon>Andropogoneae</taxon>
        <taxon>Sorghinae</taxon>
        <taxon>Sorghum</taxon>
    </lineage>
</organism>
<evidence type="ECO:0000259" key="11">
    <source>
        <dbReference type="PROSITE" id="PS50011"/>
    </source>
</evidence>
<dbReference type="OMA" id="CSRPSAY"/>
<dbReference type="InterPro" id="IPR046959">
    <property type="entry name" value="PRK1-6/SRF4-like"/>
</dbReference>
<keyword evidence="3 9" id="KW-0812">Transmembrane</keyword>
<dbReference type="InterPro" id="IPR032675">
    <property type="entry name" value="LRR_dom_sf"/>
</dbReference>
<feature type="chain" id="PRO_5008589581" description="Protein kinase domain-containing protein" evidence="10">
    <location>
        <begin position="31"/>
        <end position="688"/>
    </location>
</feature>
<dbReference type="FunFam" id="3.80.10.10:FF:000062">
    <property type="entry name" value="protein STRUBBELIG-RECEPTOR FAMILY 3"/>
    <property type="match status" value="1"/>
</dbReference>
<dbReference type="InterPro" id="IPR011009">
    <property type="entry name" value="Kinase-like_dom_sf"/>
</dbReference>
<dbReference type="Pfam" id="PF07714">
    <property type="entry name" value="PK_Tyr_Ser-Thr"/>
    <property type="match status" value="1"/>
</dbReference>
<dbReference type="PROSITE" id="PS50011">
    <property type="entry name" value="PROTEIN_KINASE_DOM"/>
    <property type="match status" value="1"/>
</dbReference>
<feature type="transmembrane region" description="Helical" evidence="9">
    <location>
        <begin position="280"/>
        <end position="301"/>
    </location>
</feature>
<dbReference type="FunFam" id="3.30.200.20:FF:000125">
    <property type="entry name" value="Protein STRUBBELIG-RECEPTOR FAMILY 8"/>
    <property type="match status" value="1"/>
</dbReference>
<dbReference type="InterPro" id="IPR013210">
    <property type="entry name" value="LRR_N_plant-typ"/>
</dbReference>
<dbReference type="EMBL" id="CM000761">
    <property type="protein sequence ID" value="KXG36179.1"/>
    <property type="molecule type" value="Genomic_DNA"/>
</dbReference>
<dbReference type="GO" id="GO:0004672">
    <property type="term" value="F:protein kinase activity"/>
    <property type="evidence" value="ECO:0000318"/>
    <property type="project" value="GO_Central"/>
</dbReference>
<evidence type="ECO:0000256" key="7">
    <source>
        <dbReference type="ARBA" id="ARBA00023136"/>
    </source>
</evidence>
<evidence type="ECO:0000256" key="6">
    <source>
        <dbReference type="ARBA" id="ARBA00022989"/>
    </source>
</evidence>
<dbReference type="AlphaFoldDB" id="A0A1B6QE35"/>
<dbReference type="Proteomes" id="UP000000768">
    <property type="component" value="Chromosome 2"/>
</dbReference>
<dbReference type="Gene3D" id="3.30.200.20">
    <property type="entry name" value="Phosphorylase Kinase, domain 1"/>
    <property type="match status" value="1"/>
</dbReference>
<reference evidence="13" key="2">
    <citation type="journal article" date="2018" name="Plant J.">
        <title>The Sorghum bicolor reference genome: improved assembly, gene annotations, a transcriptome atlas, and signatures of genome organization.</title>
        <authorList>
            <person name="McCormick R.F."/>
            <person name="Truong S.K."/>
            <person name="Sreedasyam A."/>
            <person name="Jenkins J."/>
            <person name="Shu S."/>
            <person name="Sims D."/>
            <person name="Kennedy M."/>
            <person name="Amirebrahimi M."/>
            <person name="Weers B.D."/>
            <person name="McKinley B."/>
            <person name="Mattison A."/>
            <person name="Morishige D.T."/>
            <person name="Grimwood J."/>
            <person name="Schmutz J."/>
            <person name="Mullet J.E."/>
        </authorList>
    </citation>
    <scope>NUCLEOTIDE SEQUENCE [LARGE SCALE GENOMIC DNA]</scope>
    <source>
        <strain evidence="13">cv. BTx623</strain>
    </source>
</reference>
<proteinExistence type="predicted"/>
<dbReference type="InterPro" id="IPR000719">
    <property type="entry name" value="Prot_kinase_dom"/>
</dbReference>
<sequence length="688" mass="74516">MARRRRPLLPPPPQLVWLAVLFSAVAPAVAKTDKSDVAALNVMFDSMNKPSQLSGWKSSGGDPCGDDEEWKGIECSGSSVTEINLSGLGLSGSLGYQLSSLKSVTKFDVSNNNLKGDLPYQLPPNVVQLNLYGNSFTGGVPYSISQMEDLETLNVGKNHLSGQLTDMFSQLSKLSTLDLSFNRFSGSLPQSFQHLKDLKTLNLESNQFSGHIDVLGKLPLEDLNLQNNKFTGWIPSKLKDISNLQIGGNQWSSGSAPPGMEKGSAVGGSSGGGGGGGINGIVIAAIVIAVLLAALILLSVLKRNHTSSASSHYIMDDSGHNRSFTPLVDDGKAINMKPLEHSSSISSRTPSAMPSKSISDNEFENKLNYSRRTTDPINLVTYSSSDLQAATGSFHSSRLLGQGTIGGVFKAKYADGRVLAVKKFDPLSFSGSSDFMDLVNSISKLRHPNISELVGYCSEPGHYMLVYDYNMNGSLYDFLHLSDDYSKPLTWDTRVRIAVGTACALEYLHDVCSPPMIHKNIKASNVLLDADLNPRLTDCGLAYFYEDTSQSLGPGYDPPECTSSSGYVMKSDVYCFGVVMLQLLTGQKPYDSSKPRAEQSLVKFVTPQLHDINALEALADPALRGLYPPKALSRFADVLARCVQSDPEFRPSMSEVVQSLLQCVQRSTSNRRLGGLRSVSQRSDDSDW</sequence>
<dbReference type="STRING" id="4558.A0A1B6QE35"/>
<dbReference type="Gramene" id="KXG36179">
    <property type="protein sequence ID" value="KXG36179"/>
    <property type="gene ID" value="SORBI_3002G295800"/>
</dbReference>
<dbReference type="Pfam" id="PF08263">
    <property type="entry name" value="LRRNT_2"/>
    <property type="match status" value="1"/>
</dbReference>
<keyword evidence="7 9" id="KW-0472">Membrane</keyword>
<dbReference type="FunFam" id="1.10.510.10:FF:000095">
    <property type="entry name" value="protein STRUBBELIG-RECEPTOR FAMILY 8"/>
    <property type="match status" value="1"/>
</dbReference>
<dbReference type="InParanoid" id="A0A1B6QE35"/>
<evidence type="ECO:0000256" key="5">
    <source>
        <dbReference type="ARBA" id="ARBA00022737"/>
    </source>
</evidence>
<dbReference type="Pfam" id="PF13855">
    <property type="entry name" value="LRR_8"/>
    <property type="match status" value="1"/>
</dbReference>
<keyword evidence="5" id="KW-0677">Repeat</keyword>
<keyword evidence="2" id="KW-0433">Leucine-rich repeat</keyword>
<dbReference type="Gene3D" id="1.10.510.10">
    <property type="entry name" value="Transferase(Phosphotransferase) domain 1"/>
    <property type="match status" value="1"/>
</dbReference>
<keyword evidence="13" id="KW-1185">Reference proteome</keyword>
<dbReference type="GO" id="GO:0005524">
    <property type="term" value="F:ATP binding"/>
    <property type="evidence" value="ECO:0007669"/>
    <property type="project" value="InterPro"/>
</dbReference>
<dbReference type="eggNOG" id="ENOG502QSZ9">
    <property type="taxonomic scope" value="Eukaryota"/>
</dbReference>
<evidence type="ECO:0000313" key="13">
    <source>
        <dbReference type="Proteomes" id="UP000000768"/>
    </source>
</evidence>
<dbReference type="GO" id="GO:0005886">
    <property type="term" value="C:plasma membrane"/>
    <property type="evidence" value="ECO:0000318"/>
    <property type="project" value="GO_Central"/>
</dbReference>
<dbReference type="PANTHER" id="PTHR48007:SF13">
    <property type="entry name" value="PROTEIN STRUBBELIG-RECEPTOR FAMILY 4"/>
    <property type="match status" value="1"/>
</dbReference>
<dbReference type="InterPro" id="IPR001245">
    <property type="entry name" value="Ser-Thr/Tyr_kinase_cat_dom"/>
</dbReference>
<evidence type="ECO:0000256" key="4">
    <source>
        <dbReference type="ARBA" id="ARBA00022729"/>
    </source>
</evidence>
<evidence type="ECO:0000256" key="3">
    <source>
        <dbReference type="ARBA" id="ARBA00022692"/>
    </source>
</evidence>
<feature type="domain" description="Protein kinase" evidence="11">
    <location>
        <begin position="394"/>
        <end position="661"/>
    </location>
</feature>
<keyword evidence="6 9" id="KW-1133">Transmembrane helix</keyword>
<keyword evidence="8" id="KW-0675">Receptor</keyword>
<dbReference type="OrthoDB" id="4062651at2759"/>
<dbReference type="PANTHER" id="PTHR48007">
    <property type="entry name" value="LEUCINE-RICH REPEAT RECEPTOR-LIKE PROTEIN KINASE PXC1"/>
    <property type="match status" value="1"/>
</dbReference>
<dbReference type="Pfam" id="PF00560">
    <property type="entry name" value="LRR_1"/>
    <property type="match status" value="1"/>
</dbReference>
<feature type="signal peptide" evidence="10">
    <location>
        <begin position="1"/>
        <end position="30"/>
    </location>
</feature>
<name>A0A1B6QE35_SORBI</name>
<dbReference type="SUPFAM" id="SSF52058">
    <property type="entry name" value="L domain-like"/>
    <property type="match status" value="1"/>
</dbReference>
<reference evidence="12 13" key="1">
    <citation type="journal article" date="2009" name="Nature">
        <title>The Sorghum bicolor genome and the diversification of grasses.</title>
        <authorList>
            <person name="Paterson A.H."/>
            <person name="Bowers J.E."/>
            <person name="Bruggmann R."/>
            <person name="Dubchak I."/>
            <person name="Grimwood J."/>
            <person name="Gundlach H."/>
            <person name="Haberer G."/>
            <person name="Hellsten U."/>
            <person name="Mitros T."/>
            <person name="Poliakov A."/>
            <person name="Schmutz J."/>
            <person name="Spannagl M."/>
            <person name="Tang H."/>
            <person name="Wang X."/>
            <person name="Wicker T."/>
            <person name="Bharti A.K."/>
            <person name="Chapman J."/>
            <person name="Feltus F.A."/>
            <person name="Gowik U."/>
            <person name="Grigoriev I.V."/>
            <person name="Lyons E."/>
            <person name="Maher C.A."/>
            <person name="Martis M."/>
            <person name="Narechania A."/>
            <person name="Otillar R.P."/>
            <person name="Penning B.W."/>
            <person name="Salamov A.A."/>
            <person name="Wang Y."/>
            <person name="Zhang L."/>
            <person name="Carpita N.C."/>
            <person name="Freeling M."/>
            <person name="Gingle A.R."/>
            <person name="Hash C.T."/>
            <person name="Keller B."/>
            <person name="Klein P."/>
            <person name="Kresovich S."/>
            <person name="McCann M.C."/>
            <person name="Ming R."/>
            <person name="Peterson D.G."/>
            <person name="Mehboob-ur-Rahman"/>
            <person name="Ware D."/>
            <person name="Westhoff P."/>
            <person name="Mayer K.F."/>
            <person name="Messing J."/>
            <person name="Rokhsar D.S."/>
        </authorList>
    </citation>
    <scope>NUCLEOTIDE SEQUENCE [LARGE SCALE GENOMIC DNA]</scope>
    <source>
        <strain evidence="13">cv. BTx623</strain>
    </source>
</reference>
<evidence type="ECO:0000256" key="10">
    <source>
        <dbReference type="SAM" id="SignalP"/>
    </source>
</evidence>
<comment type="subcellular location">
    <subcellularLocation>
        <location evidence="1">Membrane</location>
    </subcellularLocation>
</comment>
<keyword evidence="4 10" id="KW-0732">Signal</keyword>
<evidence type="ECO:0000256" key="2">
    <source>
        <dbReference type="ARBA" id="ARBA00022614"/>
    </source>
</evidence>
<dbReference type="SUPFAM" id="SSF56112">
    <property type="entry name" value="Protein kinase-like (PK-like)"/>
    <property type="match status" value="1"/>
</dbReference>
<gene>
    <name evidence="12" type="ORF">SORBI_3002G295800</name>
</gene>
<evidence type="ECO:0000313" key="12">
    <source>
        <dbReference type="EMBL" id="KXG36179.1"/>
    </source>
</evidence>
<dbReference type="Gene3D" id="3.80.10.10">
    <property type="entry name" value="Ribonuclease Inhibitor"/>
    <property type="match status" value="1"/>
</dbReference>
<evidence type="ECO:0000256" key="9">
    <source>
        <dbReference type="SAM" id="Phobius"/>
    </source>
</evidence>
<evidence type="ECO:0000256" key="8">
    <source>
        <dbReference type="ARBA" id="ARBA00023170"/>
    </source>
</evidence>
<dbReference type="SMART" id="SM00220">
    <property type="entry name" value="S_TKc"/>
    <property type="match status" value="1"/>
</dbReference>
<accession>A0A1B6QE35</accession>
<evidence type="ECO:0000256" key="1">
    <source>
        <dbReference type="ARBA" id="ARBA00004370"/>
    </source>
</evidence>
<dbReference type="ExpressionAtlas" id="A0A1B6QE35">
    <property type="expression patterns" value="baseline and differential"/>
</dbReference>